<feature type="domain" description="Peptidase M16 C-terminal" evidence="3">
    <location>
        <begin position="189"/>
        <end position="362"/>
    </location>
</feature>
<dbReference type="SUPFAM" id="SSF63411">
    <property type="entry name" value="LuxS/MPP-like metallohydrolase"/>
    <property type="match status" value="2"/>
</dbReference>
<dbReference type="AlphaFoldDB" id="A0A1H8D6L0"/>
<reference evidence="5" key="1">
    <citation type="submission" date="2016-10" db="EMBL/GenBank/DDBJ databases">
        <authorList>
            <person name="Varghese N."/>
            <person name="Submissions S."/>
        </authorList>
    </citation>
    <scope>NUCLEOTIDE SEQUENCE [LARGE SCALE GENOMIC DNA]</scope>
    <source>
        <strain evidence="5">DSM 26893</strain>
    </source>
</reference>
<dbReference type="InterPro" id="IPR011249">
    <property type="entry name" value="Metalloenz_LuxS/M16"/>
</dbReference>
<keyword evidence="4" id="KW-0378">Hydrolase</keyword>
<organism evidence="4 5">
    <name type="scientific">Palleronia pelagia</name>
    <dbReference type="NCBI Taxonomy" id="387096"/>
    <lineage>
        <taxon>Bacteria</taxon>
        <taxon>Pseudomonadati</taxon>
        <taxon>Pseudomonadota</taxon>
        <taxon>Alphaproteobacteria</taxon>
        <taxon>Rhodobacterales</taxon>
        <taxon>Roseobacteraceae</taxon>
        <taxon>Palleronia</taxon>
    </lineage>
</organism>
<dbReference type="InterPro" id="IPR011765">
    <property type="entry name" value="Pept_M16_N"/>
</dbReference>
<feature type="domain" description="Peptidase M16 N-terminal" evidence="2">
    <location>
        <begin position="43"/>
        <end position="178"/>
    </location>
</feature>
<accession>A0A1H8D6L0</accession>
<dbReference type="EMBL" id="FOCM01000002">
    <property type="protein sequence ID" value="SEN02941.1"/>
    <property type="molecule type" value="Genomic_DNA"/>
</dbReference>
<proteinExistence type="predicted"/>
<dbReference type="Gene3D" id="3.30.830.10">
    <property type="entry name" value="Metalloenzyme, LuxS/M16 peptidase-like"/>
    <property type="match status" value="2"/>
</dbReference>
<dbReference type="GO" id="GO:0046872">
    <property type="term" value="F:metal ion binding"/>
    <property type="evidence" value="ECO:0007669"/>
    <property type="project" value="InterPro"/>
</dbReference>
<evidence type="ECO:0000313" key="4">
    <source>
        <dbReference type="EMBL" id="SEN02941.1"/>
    </source>
</evidence>
<dbReference type="PANTHER" id="PTHR11851">
    <property type="entry name" value="METALLOPROTEASE"/>
    <property type="match status" value="1"/>
</dbReference>
<feature type="chain" id="PRO_5011463005" evidence="1">
    <location>
        <begin position="22"/>
        <end position="437"/>
    </location>
</feature>
<dbReference type="Pfam" id="PF05193">
    <property type="entry name" value="Peptidase_M16_C"/>
    <property type="match status" value="1"/>
</dbReference>
<keyword evidence="5" id="KW-1185">Reference proteome</keyword>
<protein>
    <submittedName>
        <fullName evidence="4">Zinc protease</fullName>
    </submittedName>
</protein>
<dbReference type="GO" id="GO:0006508">
    <property type="term" value="P:proteolysis"/>
    <property type="evidence" value="ECO:0007669"/>
    <property type="project" value="UniProtKB-KW"/>
</dbReference>
<evidence type="ECO:0000313" key="5">
    <source>
        <dbReference type="Proteomes" id="UP000199372"/>
    </source>
</evidence>
<dbReference type="Pfam" id="PF00675">
    <property type="entry name" value="Peptidase_M16"/>
    <property type="match status" value="1"/>
</dbReference>
<sequence length="437" mass="46992">MMMRIAAFAGLLWAAALPVSAAVEIDEVTSPGGIDAWLVQEDSIPFTALEIRFKGGTILDPEGKEGAVNLMMGLLEEGAAEMDAQGFAAAREELAASFEFDAYDDAVSISARFLTENRDEAVALLRAALVEPTFDQVAVDRVRDQVLSNIASDLNDPRTIAYRAFSDAAFPDHPYSRPNDGTRDSVATLTRQDIVDAHAATLVRDRLYVGAVGDITPEELGTLLDDLLGDLPATGGTLPEDAAYSAEPGVSVIDYDTPQSVVIFGHEGIDRHDPDFFAAYVANEIFGGGGFNSRLMEEVRVKRGLTYGVGTGLQPMDYGALILGQASTANESVSETVEVLRDEWARIAEGVTEEELDAAKTYLTGAYPLRFDGNARIAGILVGMQMDGLGVDYIASRNDKIEAVTLDDIARVADRIYRPEDLRFVVVGQPEGLDATN</sequence>
<evidence type="ECO:0000259" key="3">
    <source>
        <dbReference type="Pfam" id="PF05193"/>
    </source>
</evidence>
<gene>
    <name evidence="4" type="ORF">SAMN04488011_102229</name>
</gene>
<dbReference type="Proteomes" id="UP000199372">
    <property type="component" value="Unassembled WGS sequence"/>
</dbReference>
<keyword evidence="4" id="KW-0645">Protease</keyword>
<dbReference type="InterPro" id="IPR007863">
    <property type="entry name" value="Peptidase_M16_C"/>
</dbReference>
<feature type="signal peptide" evidence="1">
    <location>
        <begin position="1"/>
        <end position="21"/>
    </location>
</feature>
<keyword evidence="1" id="KW-0732">Signal</keyword>
<dbReference type="GO" id="GO:0008233">
    <property type="term" value="F:peptidase activity"/>
    <property type="evidence" value="ECO:0007669"/>
    <property type="project" value="UniProtKB-KW"/>
</dbReference>
<evidence type="ECO:0000259" key="2">
    <source>
        <dbReference type="Pfam" id="PF00675"/>
    </source>
</evidence>
<evidence type="ECO:0000256" key="1">
    <source>
        <dbReference type="SAM" id="SignalP"/>
    </source>
</evidence>
<dbReference type="PANTHER" id="PTHR11851:SF224">
    <property type="entry name" value="PROCESSING PROTEASE"/>
    <property type="match status" value="1"/>
</dbReference>
<name>A0A1H8D6L0_9RHOB</name>
<dbReference type="InterPro" id="IPR050361">
    <property type="entry name" value="MPP/UQCRC_Complex"/>
</dbReference>